<gene>
    <name evidence="2" type="ORF">CJN711_LOCUS32536</name>
    <name evidence="1" type="ORF">KQP761_LOCUS17038</name>
</gene>
<accession>A0A815WKV1</accession>
<dbReference type="EMBL" id="CAJNOV010015591">
    <property type="protein sequence ID" value="CAF1576738.1"/>
    <property type="molecule type" value="Genomic_DNA"/>
</dbReference>
<evidence type="ECO:0000313" key="2">
    <source>
        <dbReference type="EMBL" id="CAF1576738.1"/>
    </source>
</evidence>
<comment type="caution">
    <text evidence="1">The sequence shown here is derived from an EMBL/GenBank/DDBJ whole genome shotgun (WGS) entry which is preliminary data.</text>
</comment>
<organism evidence="1 3">
    <name type="scientific">Rotaria magnacalcarata</name>
    <dbReference type="NCBI Taxonomy" id="392030"/>
    <lineage>
        <taxon>Eukaryota</taxon>
        <taxon>Metazoa</taxon>
        <taxon>Spiralia</taxon>
        <taxon>Gnathifera</taxon>
        <taxon>Rotifera</taxon>
        <taxon>Eurotatoria</taxon>
        <taxon>Bdelloidea</taxon>
        <taxon>Philodinida</taxon>
        <taxon>Philodinidae</taxon>
        <taxon>Rotaria</taxon>
    </lineage>
</organism>
<evidence type="ECO:0000313" key="3">
    <source>
        <dbReference type="Proteomes" id="UP000663834"/>
    </source>
</evidence>
<protein>
    <submittedName>
        <fullName evidence="1">Uncharacterized protein</fullName>
    </submittedName>
</protein>
<proteinExistence type="predicted"/>
<evidence type="ECO:0000313" key="1">
    <source>
        <dbReference type="EMBL" id="CAF1542148.1"/>
    </source>
</evidence>
<dbReference type="EMBL" id="CAJNOW010008670">
    <property type="protein sequence ID" value="CAF1542148.1"/>
    <property type="molecule type" value="Genomic_DNA"/>
</dbReference>
<name>A0A815WKV1_9BILA</name>
<dbReference type="Proteomes" id="UP000663834">
    <property type="component" value="Unassembled WGS sequence"/>
</dbReference>
<dbReference type="Proteomes" id="UP000663855">
    <property type="component" value="Unassembled WGS sequence"/>
</dbReference>
<sequence>MNEIVVFCFFIVYNIRYL</sequence>
<reference evidence="1" key="1">
    <citation type="submission" date="2021-02" db="EMBL/GenBank/DDBJ databases">
        <authorList>
            <person name="Nowell W R."/>
        </authorList>
    </citation>
    <scope>NUCLEOTIDE SEQUENCE</scope>
</reference>
<dbReference type="AlphaFoldDB" id="A0A815WKV1"/>